<keyword evidence="3" id="KW-0804">Transcription</keyword>
<reference evidence="5 6" key="1">
    <citation type="submission" date="2018-12" db="EMBL/GenBank/DDBJ databases">
        <authorList>
            <person name="Yu L."/>
        </authorList>
    </citation>
    <scope>NUCLEOTIDE SEQUENCE [LARGE SCALE GENOMIC DNA]</scope>
    <source>
        <strain evidence="5 6">S5H2222</strain>
    </source>
</reference>
<keyword evidence="6" id="KW-1185">Reference proteome</keyword>
<evidence type="ECO:0000313" key="6">
    <source>
        <dbReference type="Proteomes" id="UP000276349"/>
    </source>
</evidence>
<dbReference type="Proteomes" id="UP000276349">
    <property type="component" value="Unassembled WGS sequence"/>
</dbReference>
<dbReference type="RefSeq" id="WP_126296345.1">
    <property type="nucleotide sequence ID" value="NZ_RXNR01000119.1"/>
</dbReference>
<dbReference type="Pfam" id="PF00392">
    <property type="entry name" value="GntR"/>
    <property type="match status" value="1"/>
</dbReference>
<dbReference type="AlphaFoldDB" id="A0A431UB63"/>
<dbReference type="InterPro" id="IPR036388">
    <property type="entry name" value="WH-like_DNA-bd_sf"/>
</dbReference>
<evidence type="ECO:0000256" key="2">
    <source>
        <dbReference type="ARBA" id="ARBA00023125"/>
    </source>
</evidence>
<organism evidence="5 6">
    <name type="scientific">Lysinibacillus telephonicus</name>
    <dbReference type="NCBI Taxonomy" id="1714840"/>
    <lineage>
        <taxon>Bacteria</taxon>
        <taxon>Bacillati</taxon>
        <taxon>Bacillota</taxon>
        <taxon>Bacilli</taxon>
        <taxon>Bacillales</taxon>
        <taxon>Bacillaceae</taxon>
        <taxon>Lysinibacillus</taxon>
    </lineage>
</organism>
<dbReference type="PROSITE" id="PS50949">
    <property type="entry name" value="HTH_GNTR"/>
    <property type="match status" value="1"/>
</dbReference>
<accession>A0A431UB63</accession>
<comment type="caution">
    <text evidence="5">The sequence shown here is derived from an EMBL/GenBank/DDBJ whole genome shotgun (WGS) entry which is preliminary data.</text>
</comment>
<protein>
    <submittedName>
        <fullName evidence="5">GntR family transcriptional regulator</fullName>
    </submittedName>
</protein>
<evidence type="ECO:0000313" key="5">
    <source>
        <dbReference type="EMBL" id="RTQ86416.1"/>
    </source>
</evidence>
<dbReference type="Gene3D" id="1.10.10.10">
    <property type="entry name" value="Winged helix-like DNA-binding domain superfamily/Winged helix DNA-binding domain"/>
    <property type="match status" value="1"/>
</dbReference>
<feature type="domain" description="HTH gntR-type" evidence="4">
    <location>
        <begin position="10"/>
        <end position="77"/>
    </location>
</feature>
<dbReference type="InterPro" id="IPR000524">
    <property type="entry name" value="Tscrpt_reg_HTH_GntR"/>
</dbReference>
<keyword evidence="1" id="KW-0805">Transcription regulation</keyword>
<dbReference type="SMART" id="SM00345">
    <property type="entry name" value="HTH_GNTR"/>
    <property type="match status" value="1"/>
</dbReference>
<dbReference type="Pfam" id="PF07729">
    <property type="entry name" value="FCD"/>
    <property type="match status" value="1"/>
</dbReference>
<dbReference type="PRINTS" id="PR00033">
    <property type="entry name" value="HTHASNC"/>
</dbReference>
<dbReference type="Gene3D" id="1.20.120.530">
    <property type="entry name" value="GntR ligand-binding domain-like"/>
    <property type="match status" value="1"/>
</dbReference>
<dbReference type="GO" id="GO:0003700">
    <property type="term" value="F:DNA-binding transcription factor activity"/>
    <property type="evidence" value="ECO:0007669"/>
    <property type="project" value="InterPro"/>
</dbReference>
<dbReference type="SMART" id="SM00895">
    <property type="entry name" value="FCD"/>
    <property type="match status" value="1"/>
</dbReference>
<dbReference type="SUPFAM" id="SSF46785">
    <property type="entry name" value="Winged helix' DNA-binding domain"/>
    <property type="match status" value="1"/>
</dbReference>
<dbReference type="SUPFAM" id="SSF48008">
    <property type="entry name" value="GntR ligand-binding domain-like"/>
    <property type="match status" value="1"/>
</dbReference>
<dbReference type="PRINTS" id="PR00035">
    <property type="entry name" value="HTHGNTR"/>
</dbReference>
<proteinExistence type="predicted"/>
<dbReference type="InterPro" id="IPR008920">
    <property type="entry name" value="TF_FadR/GntR_C"/>
</dbReference>
<dbReference type="CDD" id="cd07377">
    <property type="entry name" value="WHTH_GntR"/>
    <property type="match status" value="1"/>
</dbReference>
<gene>
    <name evidence="5" type="ORF">EKG35_20135</name>
</gene>
<evidence type="ECO:0000256" key="3">
    <source>
        <dbReference type="ARBA" id="ARBA00023163"/>
    </source>
</evidence>
<dbReference type="InterPro" id="IPR036390">
    <property type="entry name" value="WH_DNA-bd_sf"/>
</dbReference>
<evidence type="ECO:0000256" key="1">
    <source>
        <dbReference type="ARBA" id="ARBA00023015"/>
    </source>
</evidence>
<sequence length="217" mass="24533">MKNIKKITRPPLRDEIYNQLKHAIITLEFQPGERIKDTDFAEQFGTSRTPVREALKRLETEGLVESLPGSLTRVTLLNEKEAKHAFTVVAALHSLATRLAVPLLDQSHISLLEKYNEQLRSSLEEKDSINAVLADDCFHDVFILASQNTEISLALERVIPKVRRLEFAKFKTLEGLSSVQQHQEIIEACKHKDVELAASLVQENWLSLGRLLTGESL</sequence>
<keyword evidence="2" id="KW-0238">DNA-binding</keyword>
<dbReference type="EMBL" id="RXNR01000119">
    <property type="protein sequence ID" value="RTQ86416.1"/>
    <property type="molecule type" value="Genomic_DNA"/>
</dbReference>
<dbReference type="OrthoDB" id="114741at2"/>
<dbReference type="GO" id="GO:0043565">
    <property type="term" value="F:sequence-specific DNA binding"/>
    <property type="evidence" value="ECO:0007669"/>
    <property type="project" value="InterPro"/>
</dbReference>
<dbReference type="PANTHER" id="PTHR43537">
    <property type="entry name" value="TRANSCRIPTIONAL REGULATOR, GNTR FAMILY"/>
    <property type="match status" value="1"/>
</dbReference>
<name>A0A431UB63_9BACI</name>
<dbReference type="InterPro" id="IPR011711">
    <property type="entry name" value="GntR_C"/>
</dbReference>
<evidence type="ECO:0000259" key="4">
    <source>
        <dbReference type="PROSITE" id="PS50949"/>
    </source>
</evidence>
<dbReference type="InterPro" id="IPR000485">
    <property type="entry name" value="AsnC-type_HTH_dom"/>
</dbReference>
<dbReference type="PANTHER" id="PTHR43537:SF24">
    <property type="entry name" value="GLUCONATE OPERON TRANSCRIPTIONAL REPRESSOR"/>
    <property type="match status" value="1"/>
</dbReference>